<dbReference type="Gene3D" id="3.30.200.20">
    <property type="entry name" value="Phosphorylase Kinase, domain 1"/>
    <property type="match status" value="1"/>
</dbReference>
<organism evidence="10 11">
    <name type="scientific">Lactuca virosa</name>
    <dbReference type="NCBI Taxonomy" id="75947"/>
    <lineage>
        <taxon>Eukaryota</taxon>
        <taxon>Viridiplantae</taxon>
        <taxon>Streptophyta</taxon>
        <taxon>Embryophyta</taxon>
        <taxon>Tracheophyta</taxon>
        <taxon>Spermatophyta</taxon>
        <taxon>Magnoliopsida</taxon>
        <taxon>eudicotyledons</taxon>
        <taxon>Gunneridae</taxon>
        <taxon>Pentapetalae</taxon>
        <taxon>asterids</taxon>
        <taxon>campanulids</taxon>
        <taxon>Asterales</taxon>
        <taxon>Asteraceae</taxon>
        <taxon>Cichorioideae</taxon>
        <taxon>Cichorieae</taxon>
        <taxon>Lactucinae</taxon>
        <taxon>Lactuca</taxon>
    </lineage>
</organism>
<feature type="domain" description="EF-hand" evidence="9">
    <location>
        <begin position="166"/>
        <end position="201"/>
    </location>
</feature>
<evidence type="ECO:0000256" key="5">
    <source>
        <dbReference type="ARBA" id="ARBA00022777"/>
    </source>
</evidence>
<name>A0AAU9PRX2_9ASTR</name>
<dbReference type="GO" id="GO:0005524">
    <property type="term" value="F:ATP binding"/>
    <property type="evidence" value="ECO:0007669"/>
    <property type="project" value="UniProtKB-KW"/>
</dbReference>
<dbReference type="PROSITE" id="PS50011">
    <property type="entry name" value="PROTEIN_KINASE_DOM"/>
    <property type="match status" value="1"/>
</dbReference>
<keyword evidence="7" id="KW-0067">ATP-binding</keyword>
<keyword evidence="6" id="KW-0106">Calcium</keyword>
<dbReference type="PROSITE" id="PS00018">
    <property type="entry name" value="EF_HAND_1"/>
    <property type="match status" value="3"/>
</dbReference>
<comment type="caution">
    <text evidence="10">The sequence shown here is derived from an EMBL/GenBank/DDBJ whole genome shotgun (WGS) entry which is preliminary data.</text>
</comment>
<dbReference type="CDD" id="cd00051">
    <property type="entry name" value="EFh"/>
    <property type="match status" value="1"/>
</dbReference>
<comment type="similarity">
    <text evidence="1">Belongs to the protein kinase superfamily. CAMK Ser/Thr protein kinase family. CaMK subfamily.</text>
</comment>
<evidence type="ECO:0000256" key="6">
    <source>
        <dbReference type="ARBA" id="ARBA00022837"/>
    </source>
</evidence>
<dbReference type="SUPFAM" id="SSF56112">
    <property type="entry name" value="Protein kinase-like (PK-like)"/>
    <property type="match status" value="1"/>
</dbReference>
<accession>A0AAU9PRX2</accession>
<dbReference type="PROSITE" id="PS50222">
    <property type="entry name" value="EF_HAND_2"/>
    <property type="match status" value="2"/>
</dbReference>
<feature type="domain" description="EF-hand" evidence="9">
    <location>
        <begin position="202"/>
        <end position="237"/>
    </location>
</feature>
<dbReference type="Gene3D" id="1.10.238.10">
    <property type="entry name" value="EF-hand"/>
    <property type="match status" value="1"/>
</dbReference>
<evidence type="ECO:0000256" key="4">
    <source>
        <dbReference type="ARBA" id="ARBA00022741"/>
    </source>
</evidence>
<dbReference type="Gene3D" id="1.10.510.10">
    <property type="entry name" value="Transferase(Phosphotransferase) domain 1"/>
    <property type="match status" value="1"/>
</dbReference>
<dbReference type="InterPro" id="IPR002048">
    <property type="entry name" value="EF_hand_dom"/>
</dbReference>
<dbReference type="Pfam" id="PF00069">
    <property type="entry name" value="Pkinase"/>
    <property type="match status" value="1"/>
</dbReference>
<dbReference type="FunFam" id="1.10.238.10:FF:000001">
    <property type="entry name" value="Calmodulin 1"/>
    <property type="match status" value="1"/>
</dbReference>
<dbReference type="InterPro" id="IPR000719">
    <property type="entry name" value="Prot_kinase_dom"/>
</dbReference>
<keyword evidence="2" id="KW-0723">Serine/threonine-protein kinase</keyword>
<evidence type="ECO:0000313" key="11">
    <source>
        <dbReference type="Proteomes" id="UP001157418"/>
    </source>
</evidence>
<dbReference type="EMBL" id="CAKMRJ010005745">
    <property type="protein sequence ID" value="CAH1452808.1"/>
    <property type="molecule type" value="Genomic_DNA"/>
</dbReference>
<gene>
    <name evidence="10" type="ORF">LVIROSA_LOCUS38095</name>
</gene>
<dbReference type="GO" id="GO:0005509">
    <property type="term" value="F:calcium ion binding"/>
    <property type="evidence" value="ECO:0007669"/>
    <property type="project" value="InterPro"/>
</dbReference>
<dbReference type="SUPFAM" id="SSF47473">
    <property type="entry name" value="EF-hand"/>
    <property type="match status" value="1"/>
</dbReference>
<keyword evidence="11" id="KW-1185">Reference proteome</keyword>
<dbReference type="SMART" id="SM00054">
    <property type="entry name" value="EFh"/>
    <property type="match status" value="3"/>
</dbReference>
<evidence type="ECO:0000313" key="10">
    <source>
        <dbReference type="EMBL" id="CAH1452808.1"/>
    </source>
</evidence>
<evidence type="ECO:0000256" key="1">
    <source>
        <dbReference type="ARBA" id="ARBA00005354"/>
    </source>
</evidence>
<dbReference type="InterPro" id="IPR011992">
    <property type="entry name" value="EF-hand-dom_pair"/>
</dbReference>
<reference evidence="10 11" key="1">
    <citation type="submission" date="2022-01" db="EMBL/GenBank/DDBJ databases">
        <authorList>
            <person name="Xiong W."/>
            <person name="Schranz E."/>
        </authorList>
    </citation>
    <scope>NUCLEOTIDE SEQUENCE [LARGE SCALE GENOMIC DNA]</scope>
</reference>
<dbReference type="SMART" id="SM00220">
    <property type="entry name" value="S_TKc"/>
    <property type="match status" value="1"/>
</dbReference>
<dbReference type="InterPro" id="IPR018247">
    <property type="entry name" value="EF_Hand_1_Ca_BS"/>
</dbReference>
<evidence type="ECO:0000256" key="2">
    <source>
        <dbReference type="ARBA" id="ARBA00022527"/>
    </source>
</evidence>
<dbReference type="InterPro" id="IPR008271">
    <property type="entry name" value="Ser/Thr_kinase_AS"/>
</dbReference>
<evidence type="ECO:0000256" key="7">
    <source>
        <dbReference type="ARBA" id="ARBA00022840"/>
    </source>
</evidence>
<evidence type="ECO:0000259" key="9">
    <source>
        <dbReference type="PROSITE" id="PS50222"/>
    </source>
</evidence>
<sequence length="269" mass="30442">MPPHPNIVSLKGTYEDDNGVHLVMELCEGGELFDRIIAKGHYTERAAAGVTKTIVEVIQMCHKHGVMHRDLKPENFLFANKKETGALKAIDFGLSVFFKLGSEQGVAQAIIKYVVDFKRDPWPKKLGHQIADADLQILMGVGDVDKDGFLNYGEFVPISIHLRKMGNDDHLKDAFAFFDKNQSGYIEVEELREALADEDEANNEEVISAIIHDVDTDKDGKISFEEFTTMMKTGTDWRKASRQYSRERYNNLSLKLFQDASLDLGNEER</sequence>
<keyword evidence="3" id="KW-0808">Transferase</keyword>
<dbReference type="InterPro" id="IPR011009">
    <property type="entry name" value="Kinase-like_dom_sf"/>
</dbReference>
<dbReference type="InterPro" id="IPR050205">
    <property type="entry name" value="CDPK_Ser/Thr_kinases"/>
</dbReference>
<dbReference type="Proteomes" id="UP001157418">
    <property type="component" value="Unassembled WGS sequence"/>
</dbReference>
<dbReference type="PANTHER" id="PTHR24349">
    <property type="entry name" value="SERINE/THREONINE-PROTEIN KINASE"/>
    <property type="match status" value="1"/>
</dbReference>
<evidence type="ECO:0000256" key="3">
    <source>
        <dbReference type="ARBA" id="ARBA00022679"/>
    </source>
</evidence>
<protein>
    <submittedName>
        <fullName evidence="10">Uncharacterized protein</fullName>
    </submittedName>
</protein>
<feature type="domain" description="Protein kinase" evidence="8">
    <location>
        <begin position="1"/>
        <end position="238"/>
    </location>
</feature>
<dbReference type="Pfam" id="PF13499">
    <property type="entry name" value="EF-hand_7"/>
    <property type="match status" value="1"/>
</dbReference>
<keyword evidence="5" id="KW-0418">Kinase</keyword>
<keyword evidence="4" id="KW-0547">Nucleotide-binding</keyword>
<dbReference type="AlphaFoldDB" id="A0AAU9PRX2"/>
<evidence type="ECO:0000259" key="8">
    <source>
        <dbReference type="PROSITE" id="PS50011"/>
    </source>
</evidence>
<proteinExistence type="inferred from homology"/>
<dbReference type="GO" id="GO:0004674">
    <property type="term" value="F:protein serine/threonine kinase activity"/>
    <property type="evidence" value="ECO:0007669"/>
    <property type="project" value="UniProtKB-KW"/>
</dbReference>
<dbReference type="PROSITE" id="PS00108">
    <property type="entry name" value="PROTEIN_KINASE_ST"/>
    <property type="match status" value="1"/>
</dbReference>